<evidence type="ECO:0000256" key="4">
    <source>
        <dbReference type="ARBA" id="ARBA00023136"/>
    </source>
</evidence>
<dbReference type="Pfam" id="PF01094">
    <property type="entry name" value="ANF_receptor"/>
    <property type="match status" value="1"/>
</dbReference>
<protein>
    <submittedName>
        <fullName evidence="6">Glutamate receptor subunit protein GluR2</fullName>
    </submittedName>
</protein>
<gene>
    <name evidence="6" type="ORF">Bpfe_027797</name>
</gene>
<evidence type="ECO:0000256" key="1">
    <source>
        <dbReference type="ARBA" id="ARBA00004370"/>
    </source>
</evidence>
<comment type="subcellular location">
    <subcellularLocation>
        <location evidence="1">Membrane</location>
    </subcellularLocation>
</comment>
<keyword evidence="4" id="KW-0472">Membrane</keyword>
<keyword evidence="6" id="KW-0675">Receptor</keyword>
<reference evidence="6" key="2">
    <citation type="submission" date="2023-04" db="EMBL/GenBank/DDBJ databases">
        <authorList>
            <person name="Bu L."/>
            <person name="Lu L."/>
            <person name="Laidemitt M.R."/>
            <person name="Zhang S.M."/>
            <person name="Mutuku M."/>
            <person name="Mkoji G."/>
            <person name="Steinauer M."/>
            <person name="Loker E.S."/>
        </authorList>
    </citation>
    <scope>NUCLEOTIDE SEQUENCE</scope>
    <source>
        <strain evidence="6">KasaAsao</strain>
        <tissue evidence="6">Whole Snail</tissue>
    </source>
</reference>
<dbReference type="AlphaFoldDB" id="A0AAD8AUT0"/>
<proteinExistence type="predicted"/>
<sequence length="226" mass="25762">MSSLQMLSLGTFDYKVTWITCCLGIIVDSSETEIIAVLKRLLYIHNSKDGGTNRVVLTASWYSADIDNNCDLIKAICRRLETGVFLLLGSSSSRSYNIIQSYSHALHVPYVVYSPTTNHESDGYDYDVTVSPSYVRAVVDVIKFFNWDKVYYVFDSDNALWELQRLHDAFSPKGGVIFDGRRVRNLTSSHDFLRQLDRFSTSSSVKRIVLNLSSREAYQRILNQVN</sequence>
<comment type="caution">
    <text evidence="6">The sequence shown here is derived from an EMBL/GenBank/DDBJ whole genome shotgun (WGS) entry which is preliminary data.</text>
</comment>
<keyword evidence="2" id="KW-0812">Transmembrane</keyword>
<feature type="domain" description="Receptor ligand binding region" evidence="5">
    <location>
        <begin position="74"/>
        <end position="225"/>
    </location>
</feature>
<dbReference type="InterPro" id="IPR001828">
    <property type="entry name" value="ANF_lig-bd_rcpt"/>
</dbReference>
<evidence type="ECO:0000259" key="5">
    <source>
        <dbReference type="Pfam" id="PF01094"/>
    </source>
</evidence>
<evidence type="ECO:0000256" key="3">
    <source>
        <dbReference type="ARBA" id="ARBA00022989"/>
    </source>
</evidence>
<evidence type="ECO:0000313" key="7">
    <source>
        <dbReference type="Proteomes" id="UP001233172"/>
    </source>
</evidence>
<accession>A0AAD8AUT0</accession>
<dbReference type="InterPro" id="IPR028082">
    <property type="entry name" value="Peripla_BP_I"/>
</dbReference>
<dbReference type="Proteomes" id="UP001233172">
    <property type="component" value="Unassembled WGS sequence"/>
</dbReference>
<keyword evidence="7" id="KW-1185">Reference proteome</keyword>
<dbReference type="SUPFAM" id="SSF53822">
    <property type="entry name" value="Periplasmic binding protein-like I"/>
    <property type="match status" value="1"/>
</dbReference>
<reference evidence="6" key="1">
    <citation type="journal article" date="2023" name="PLoS Negl. Trop. Dis.">
        <title>A genome sequence for Biomphalaria pfeifferi, the major vector snail for the human-infecting parasite Schistosoma mansoni.</title>
        <authorList>
            <person name="Bu L."/>
            <person name="Lu L."/>
            <person name="Laidemitt M.R."/>
            <person name="Zhang S.M."/>
            <person name="Mutuku M."/>
            <person name="Mkoji G."/>
            <person name="Steinauer M."/>
            <person name="Loker E.S."/>
        </authorList>
    </citation>
    <scope>NUCLEOTIDE SEQUENCE</scope>
    <source>
        <strain evidence="6">KasaAsao</strain>
    </source>
</reference>
<dbReference type="EMBL" id="JASAOG010000232">
    <property type="protein sequence ID" value="KAK0042808.1"/>
    <property type="molecule type" value="Genomic_DNA"/>
</dbReference>
<evidence type="ECO:0000256" key="2">
    <source>
        <dbReference type="ARBA" id="ARBA00022692"/>
    </source>
</evidence>
<keyword evidence="3" id="KW-1133">Transmembrane helix</keyword>
<dbReference type="Gene3D" id="3.40.50.2300">
    <property type="match status" value="2"/>
</dbReference>
<evidence type="ECO:0000313" key="6">
    <source>
        <dbReference type="EMBL" id="KAK0042808.1"/>
    </source>
</evidence>
<dbReference type="GO" id="GO:0016020">
    <property type="term" value="C:membrane"/>
    <property type="evidence" value="ECO:0007669"/>
    <property type="project" value="UniProtKB-SubCell"/>
</dbReference>
<organism evidence="6 7">
    <name type="scientific">Biomphalaria pfeifferi</name>
    <name type="common">Bloodfluke planorb</name>
    <name type="synonym">Freshwater snail</name>
    <dbReference type="NCBI Taxonomy" id="112525"/>
    <lineage>
        <taxon>Eukaryota</taxon>
        <taxon>Metazoa</taxon>
        <taxon>Spiralia</taxon>
        <taxon>Lophotrochozoa</taxon>
        <taxon>Mollusca</taxon>
        <taxon>Gastropoda</taxon>
        <taxon>Heterobranchia</taxon>
        <taxon>Euthyneura</taxon>
        <taxon>Panpulmonata</taxon>
        <taxon>Hygrophila</taxon>
        <taxon>Lymnaeoidea</taxon>
        <taxon>Planorbidae</taxon>
        <taxon>Biomphalaria</taxon>
    </lineage>
</organism>
<name>A0AAD8AUT0_BIOPF</name>